<sequence length="100" mass="11273">MPYNNLSRSNPSQKAQFGTFDESSYMANPFLCGPPLPKDCSEPNSPSTTTPNASNDEEESGLMDISYRPYERPTLDLNDVHGPRENFRILTHTPEWIHTA</sequence>
<name>A0ABR0NK50_GOSAR</name>
<keyword evidence="3" id="KW-0677">Repeat</keyword>
<proteinExistence type="inferred from homology"/>
<reference evidence="6 7" key="1">
    <citation type="submission" date="2023-03" db="EMBL/GenBank/DDBJ databases">
        <title>WGS of Gossypium arboreum.</title>
        <authorList>
            <person name="Yu D."/>
        </authorList>
    </citation>
    <scope>NUCLEOTIDE SEQUENCE [LARGE SCALE GENOMIC DNA]</scope>
    <source>
        <tissue evidence="6">Leaf</tissue>
    </source>
</reference>
<comment type="caution">
    <text evidence="6">The sequence shown here is derived from an EMBL/GenBank/DDBJ whole genome shotgun (WGS) entry which is preliminary data.</text>
</comment>
<keyword evidence="4" id="KW-0675">Receptor</keyword>
<protein>
    <submittedName>
        <fullName evidence="6">Uncharacterized protein</fullName>
    </submittedName>
</protein>
<accession>A0ABR0NK50</accession>
<organism evidence="6 7">
    <name type="scientific">Gossypium arboreum</name>
    <name type="common">Tree cotton</name>
    <name type="synonym">Gossypium nanking</name>
    <dbReference type="NCBI Taxonomy" id="29729"/>
    <lineage>
        <taxon>Eukaryota</taxon>
        <taxon>Viridiplantae</taxon>
        <taxon>Streptophyta</taxon>
        <taxon>Embryophyta</taxon>
        <taxon>Tracheophyta</taxon>
        <taxon>Spermatophyta</taxon>
        <taxon>Magnoliopsida</taxon>
        <taxon>eudicotyledons</taxon>
        <taxon>Gunneridae</taxon>
        <taxon>Pentapetalae</taxon>
        <taxon>rosids</taxon>
        <taxon>malvids</taxon>
        <taxon>Malvales</taxon>
        <taxon>Malvaceae</taxon>
        <taxon>Malvoideae</taxon>
        <taxon>Gossypium</taxon>
    </lineage>
</organism>
<evidence type="ECO:0000256" key="4">
    <source>
        <dbReference type="ARBA" id="ARBA00023170"/>
    </source>
</evidence>
<evidence type="ECO:0000313" key="7">
    <source>
        <dbReference type="Proteomes" id="UP001358586"/>
    </source>
</evidence>
<evidence type="ECO:0000313" key="6">
    <source>
        <dbReference type="EMBL" id="KAK5795382.1"/>
    </source>
</evidence>
<feature type="region of interest" description="Disordered" evidence="5">
    <location>
        <begin position="28"/>
        <end position="64"/>
    </location>
</feature>
<dbReference type="EMBL" id="JARKNE010000010">
    <property type="protein sequence ID" value="KAK5795382.1"/>
    <property type="molecule type" value="Genomic_DNA"/>
</dbReference>
<dbReference type="PANTHER" id="PTHR48062:SF37">
    <property type="entry name" value="LRR RECEPTOR-LIKE SERINE_THREONINE-PROTEIN KINASE FLS2"/>
    <property type="match status" value="1"/>
</dbReference>
<keyword evidence="2" id="KW-0433">Leucine-rich repeat</keyword>
<evidence type="ECO:0000256" key="1">
    <source>
        <dbReference type="ARBA" id="ARBA00009592"/>
    </source>
</evidence>
<feature type="region of interest" description="Disordered" evidence="5">
    <location>
        <begin position="1"/>
        <end position="20"/>
    </location>
</feature>
<keyword evidence="7" id="KW-1185">Reference proteome</keyword>
<dbReference type="InterPro" id="IPR032675">
    <property type="entry name" value="LRR_dom_sf"/>
</dbReference>
<dbReference type="InterPro" id="IPR051502">
    <property type="entry name" value="RLP_Defense_Trigger"/>
</dbReference>
<feature type="compositionally biased region" description="Polar residues" evidence="5">
    <location>
        <begin position="42"/>
        <end position="54"/>
    </location>
</feature>
<evidence type="ECO:0000256" key="3">
    <source>
        <dbReference type="ARBA" id="ARBA00022737"/>
    </source>
</evidence>
<dbReference type="PANTHER" id="PTHR48062">
    <property type="entry name" value="RECEPTOR-LIKE PROTEIN 14"/>
    <property type="match status" value="1"/>
</dbReference>
<evidence type="ECO:0000256" key="5">
    <source>
        <dbReference type="SAM" id="MobiDB-lite"/>
    </source>
</evidence>
<comment type="similarity">
    <text evidence="1">Belongs to the RLP family.</text>
</comment>
<dbReference type="Gene3D" id="3.80.10.10">
    <property type="entry name" value="Ribonuclease Inhibitor"/>
    <property type="match status" value="1"/>
</dbReference>
<dbReference type="Proteomes" id="UP001358586">
    <property type="component" value="Chromosome 10"/>
</dbReference>
<evidence type="ECO:0000256" key="2">
    <source>
        <dbReference type="ARBA" id="ARBA00022614"/>
    </source>
</evidence>
<gene>
    <name evidence="6" type="ORF">PVK06_036646</name>
</gene>